<organism evidence="2 3">
    <name type="scientific">Rathayibacter iranicus NCPPB 2253 = VKM Ac-1602</name>
    <dbReference type="NCBI Taxonomy" id="1328868"/>
    <lineage>
        <taxon>Bacteria</taxon>
        <taxon>Bacillati</taxon>
        <taxon>Actinomycetota</taxon>
        <taxon>Actinomycetes</taxon>
        <taxon>Micrococcales</taxon>
        <taxon>Microbacteriaceae</taxon>
        <taxon>Rathayibacter</taxon>
    </lineage>
</organism>
<dbReference type="Proteomes" id="UP000245674">
    <property type="component" value="Unassembled WGS sequence"/>
</dbReference>
<feature type="compositionally biased region" description="Basic residues" evidence="1">
    <location>
        <begin position="78"/>
        <end position="87"/>
    </location>
</feature>
<proteinExistence type="predicted"/>
<dbReference type="EMBL" id="QGDV01000019">
    <property type="protein sequence ID" value="PWJ61197.1"/>
    <property type="molecule type" value="Genomic_DNA"/>
</dbReference>
<keyword evidence="3" id="KW-1185">Reference proteome</keyword>
<reference evidence="2 3" key="1">
    <citation type="submission" date="2018-03" db="EMBL/GenBank/DDBJ databases">
        <title>Genomic Encyclopedia of Type Strains, Phase III (KMG-III): the genomes of soil and plant-associated and newly described type strains.</title>
        <authorList>
            <person name="Whitman W."/>
        </authorList>
    </citation>
    <scope>NUCLEOTIDE SEQUENCE [LARGE SCALE GENOMIC DNA]</scope>
    <source>
        <strain evidence="2 3">VKM Ac-1602</strain>
    </source>
</reference>
<accession>A0ABX5LE83</accession>
<evidence type="ECO:0000313" key="3">
    <source>
        <dbReference type="Proteomes" id="UP000245674"/>
    </source>
</evidence>
<comment type="caution">
    <text evidence="2">The sequence shown here is derived from an EMBL/GenBank/DDBJ whole genome shotgun (WGS) entry which is preliminary data.</text>
</comment>
<feature type="region of interest" description="Disordered" evidence="1">
    <location>
        <begin position="53"/>
        <end position="98"/>
    </location>
</feature>
<sequence>MNAGQLALLLALAGTAVLAFTAGRAWQYHRGGATPTRHLVVTYQGTPELEVVVRPPRGPTDQAGHPRPLAASSPDLRPHRHRPRPTLKGRGDHIASHPPPVALPALGSPFPPGARWGSRPGAHTTEVARYPPPAVVDQRGPVRLAKRTGSEYRRRRSEVPATVTAWTQRIWWFS</sequence>
<gene>
    <name evidence="2" type="ORF">B0H03_11934</name>
</gene>
<protein>
    <submittedName>
        <fullName evidence="2">Uncharacterized protein</fullName>
    </submittedName>
</protein>
<evidence type="ECO:0000313" key="2">
    <source>
        <dbReference type="EMBL" id="PWJ61197.1"/>
    </source>
</evidence>
<name>A0ABX5LE83_9MICO</name>
<evidence type="ECO:0000256" key="1">
    <source>
        <dbReference type="SAM" id="MobiDB-lite"/>
    </source>
</evidence>